<dbReference type="SMART" id="SM00948">
    <property type="entry name" value="Proteasome_A_N"/>
    <property type="match status" value="1"/>
</dbReference>
<proteinExistence type="inferred from homology"/>
<organism evidence="7 8">
    <name type="scientific">Bremia lactucae</name>
    <name type="common">Lettuce downy mildew</name>
    <dbReference type="NCBI Taxonomy" id="4779"/>
    <lineage>
        <taxon>Eukaryota</taxon>
        <taxon>Sar</taxon>
        <taxon>Stramenopiles</taxon>
        <taxon>Oomycota</taxon>
        <taxon>Peronosporomycetes</taxon>
        <taxon>Peronosporales</taxon>
        <taxon>Peronosporaceae</taxon>
        <taxon>Bremia</taxon>
    </lineage>
</organism>
<dbReference type="SUPFAM" id="SSF56235">
    <property type="entry name" value="N-terminal nucleophile aminohydrolases (Ntn hydrolases)"/>
    <property type="match status" value="1"/>
</dbReference>
<dbReference type="PROSITE" id="PS51475">
    <property type="entry name" value="PROTEASOME_ALPHA_2"/>
    <property type="match status" value="1"/>
</dbReference>
<gene>
    <name evidence="7" type="ORF">CCR75_002048</name>
</gene>
<dbReference type="InterPro" id="IPR001353">
    <property type="entry name" value="Proteasome_sua/b"/>
</dbReference>
<dbReference type="InterPro" id="IPR035144">
    <property type="entry name" value="Proteasome_alpha1"/>
</dbReference>
<dbReference type="InterPro" id="IPR023332">
    <property type="entry name" value="Proteasome_alpha-type"/>
</dbReference>
<dbReference type="EMBL" id="SHOA02000001">
    <property type="protein sequence ID" value="TDH65828.1"/>
    <property type="molecule type" value="Genomic_DNA"/>
</dbReference>
<dbReference type="OrthoDB" id="431557at2759"/>
<dbReference type="GO" id="GO:0005737">
    <property type="term" value="C:cytoplasm"/>
    <property type="evidence" value="ECO:0007669"/>
    <property type="project" value="UniProtKB-SubCell"/>
</dbReference>
<feature type="domain" description="Proteasome alpha-type subunits" evidence="6">
    <location>
        <begin position="6"/>
        <end position="28"/>
    </location>
</feature>
<dbReference type="GO" id="GO:0005634">
    <property type="term" value="C:nucleus"/>
    <property type="evidence" value="ECO:0007669"/>
    <property type="project" value="UniProtKB-SubCell"/>
</dbReference>
<comment type="subcellular location">
    <subcellularLocation>
        <location evidence="5">Cytoplasm</location>
    </subcellularLocation>
    <subcellularLocation>
        <location evidence="5">Nucleus</location>
    </subcellularLocation>
</comment>
<keyword evidence="1 5" id="KW-0963">Cytoplasm</keyword>
<dbReference type="KEGG" id="blac:94345819"/>
<reference evidence="7 8" key="1">
    <citation type="journal article" date="2021" name="Genome Biol.">
        <title>AFLAP: assembly-free linkage analysis pipeline using k-mers from genome sequencing data.</title>
        <authorList>
            <person name="Fletcher K."/>
            <person name="Zhang L."/>
            <person name="Gil J."/>
            <person name="Han R."/>
            <person name="Cavanaugh K."/>
            <person name="Michelmore R."/>
        </authorList>
    </citation>
    <scope>NUCLEOTIDE SEQUENCE [LARGE SCALE GENOMIC DNA]</scope>
    <source>
        <strain evidence="7 8">SF5</strain>
    </source>
</reference>
<evidence type="ECO:0000256" key="1">
    <source>
        <dbReference type="ARBA" id="ARBA00022490"/>
    </source>
</evidence>
<comment type="caution">
    <text evidence="7">The sequence shown here is derived from an EMBL/GenBank/DDBJ whole genome shotgun (WGS) entry which is preliminary data.</text>
</comment>
<dbReference type="FunFam" id="3.60.20.10:FF:000063">
    <property type="entry name" value="Proteasome subunit alpha type"/>
    <property type="match status" value="1"/>
</dbReference>
<evidence type="ECO:0000313" key="8">
    <source>
        <dbReference type="Proteomes" id="UP000294530"/>
    </source>
</evidence>
<comment type="similarity">
    <text evidence="4 5">Belongs to the peptidase T1A family.</text>
</comment>
<evidence type="ECO:0000256" key="2">
    <source>
        <dbReference type="ARBA" id="ARBA00022942"/>
    </source>
</evidence>
<comment type="subunit">
    <text evidence="5">The 26S proteasome consists of a 20S proteasome core and two 19S regulatory subunits.</text>
</comment>
<dbReference type="RefSeq" id="XP_067815327.1">
    <property type="nucleotide sequence ID" value="XM_067960148.1"/>
</dbReference>
<dbReference type="CDD" id="cd03749">
    <property type="entry name" value="proteasome_alpha_type_1"/>
    <property type="match status" value="1"/>
</dbReference>
<accession>A0A976FFK2</accession>
<keyword evidence="8" id="KW-1185">Reference proteome</keyword>
<evidence type="ECO:0000313" key="7">
    <source>
        <dbReference type="EMBL" id="TDH65828.1"/>
    </source>
</evidence>
<dbReference type="GO" id="GO:0019773">
    <property type="term" value="C:proteasome core complex, alpha-subunit complex"/>
    <property type="evidence" value="ECO:0007669"/>
    <property type="project" value="UniProtKB-UniRule"/>
</dbReference>
<dbReference type="Gene3D" id="3.60.20.10">
    <property type="entry name" value="Glutamine Phosphoribosylpyrophosphate, subunit 1, domain 1"/>
    <property type="match status" value="1"/>
</dbReference>
<name>A0A976FFK2_BRELC</name>
<dbReference type="InterPro" id="IPR029055">
    <property type="entry name" value="Ntn_hydrolases_N"/>
</dbReference>
<dbReference type="InterPro" id="IPR000426">
    <property type="entry name" value="Proteasome_asu_N"/>
</dbReference>
<dbReference type="Pfam" id="PF00227">
    <property type="entry name" value="Proteasome"/>
    <property type="match status" value="1"/>
</dbReference>
<evidence type="ECO:0000256" key="3">
    <source>
        <dbReference type="ARBA" id="ARBA00023242"/>
    </source>
</evidence>
<dbReference type="Proteomes" id="UP000294530">
    <property type="component" value="Unassembled WGS sequence"/>
</dbReference>
<dbReference type="InterPro" id="IPR050115">
    <property type="entry name" value="Proteasome_alpha"/>
</dbReference>
<evidence type="ECO:0000256" key="4">
    <source>
        <dbReference type="PROSITE-ProRule" id="PRU00808"/>
    </source>
</evidence>
<evidence type="ECO:0000259" key="6">
    <source>
        <dbReference type="PROSITE" id="PS00388"/>
    </source>
</evidence>
<keyword evidence="2 4" id="KW-0647">Proteasome</keyword>
<dbReference type="GO" id="GO:0006511">
    <property type="term" value="P:ubiquitin-dependent protein catabolic process"/>
    <property type="evidence" value="ECO:0007669"/>
    <property type="project" value="InterPro"/>
</dbReference>
<sequence>MFRNQYDTDVTVWSPQGHLHQIDYAMEAVKQGSACLGLTSSKFVVLCGIKRQSLELAEHQNKVFKIDEHMGIVMSGLTADARTLARFMRTESLNHKFVYGSSITVGRLVSDVADKKQECTQSYIRRPYGVGLLVAGVDKTGVHLYQTCPSGNYYEYKGIAIGARSQSARTYLEKHFQSFPNCECKVDLFERTGNGCIADTSLILIVGKDELIHHALQGARGCLQGNHNLTSSNITIAVVGVDHPFKIIEGAELQPYIDAVEVSDVKEDEDGDTKMEE</sequence>
<evidence type="ECO:0000256" key="5">
    <source>
        <dbReference type="RuleBase" id="RU000551"/>
    </source>
</evidence>
<keyword evidence="3 5" id="KW-0539">Nucleus</keyword>
<dbReference type="Pfam" id="PF10584">
    <property type="entry name" value="Proteasome_A_N"/>
    <property type="match status" value="1"/>
</dbReference>
<protein>
    <recommendedName>
        <fullName evidence="5">Proteasome subunit alpha type</fullName>
    </recommendedName>
</protein>
<dbReference type="GeneID" id="94345819"/>
<dbReference type="PROSITE" id="PS00388">
    <property type="entry name" value="PROTEASOME_ALPHA_1"/>
    <property type="match status" value="1"/>
</dbReference>
<dbReference type="AlphaFoldDB" id="A0A976FFK2"/>
<dbReference type="PANTHER" id="PTHR11599">
    <property type="entry name" value="PROTEASOME SUBUNIT ALPHA/BETA"/>
    <property type="match status" value="1"/>
</dbReference>